<dbReference type="InParanoid" id="F4WW28"/>
<dbReference type="AlphaFoldDB" id="F4WW28"/>
<evidence type="ECO:0000313" key="2">
    <source>
        <dbReference type="Proteomes" id="UP000007755"/>
    </source>
</evidence>
<evidence type="ECO:0000313" key="1">
    <source>
        <dbReference type="EMBL" id="EGI61617.1"/>
    </source>
</evidence>
<proteinExistence type="predicted"/>
<reference evidence="1" key="1">
    <citation type="submission" date="2011-02" db="EMBL/GenBank/DDBJ databases">
        <title>The genome of the leaf-cutting ant Acromyrmex echinatior suggests key adaptations to social evolution and fungus farming.</title>
        <authorList>
            <person name="Nygaard S."/>
            <person name="Zhang G."/>
        </authorList>
    </citation>
    <scope>NUCLEOTIDE SEQUENCE</scope>
</reference>
<accession>F4WW28</accession>
<sequence>MVHNDNTGKSFCWVLIQMLAKVAVCNICCISARYCGRKYNFVYKCEQASQHTGDLNKTTEINMKAFVRFKKKRPNVRLPRKCGVDRIFCQALPRANPSRNERRTNNANVVVPPTVPAVLKKEPQENIARIAKRYLDDNMQQAWINPRLISMKRERLNQPSRARSVEYQTDLMLH</sequence>
<dbReference type="Proteomes" id="UP000007755">
    <property type="component" value="Unassembled WGS sequence"/>
</dbReference>
<dbReference type="EMBL" id="GL888404">
    <property type="protein sequence ID" value="EGI61617.1"/>
    <property type="molecule type" value="Genomic_DNA"/>
</dbReference>
<organism evidence="2">
    <name type="scientific">Acromyrmex echinatior</name>
    <name type="common">Panamanian leafcutter ant</name>
    <name type="synonym">Acromyrmex octospinosus echinatior</name>
    <dbReference type="NCBI Taxonomy" id="103372"/>
    <lineage>
        <taxon>Eukaryota</taxon>
        <taxon>Metazoa</taxon>
        <taxon>Ecdysozoa</taxon>
        <taxon>Arthropoda</taxon>
        <taxon>Hexapoda</taxon>
        <taxon>Insecta</taxon>
        <taxon>Pterygota</taxon>
        <taxon>Neoptera</taxon>
        <taxon>Endopterygota</taxon>
        <taxon>Hymenoptera</taxon>
        <taxon>Apocrita</taxon>
        <taxon>Aculeata</taxon>
        <taxon>Formicoidea</taxon>
        <taxon>Formicidae</taxon>
        <taxon>Myrmicinae</taxon>
        <taxon>Acromyrmex</taxon>
    </lineage>
</organism>
<name>F4WW28_ACREC</name>
<keyword evidence="2" id="KW-1185">Reference proteome</keyword>
<gene>
    <name evidence="1" type="ORF">G5I_10182</name>
</gene>
<protein>
    <submittedName>
        <fullName evidence="1">Uncharacterized protein</fullName>
    </submittedName>
</protein>